<evidence type="ECO:0000313" key="2">
    <source>
        <dbReference type="EMBL" id="AKQ66595.1"/>
    </source>
</evidence>
<organism evidence="2 3">
    <name type="scientific">Pseudomyxococcus hansupus</name>
    <dbReference type="NCBI Taxonomy" id="1297742"/>
    <lineage>
        <taxon>Bacteria</taxon>
        <taxon>Pseudomonadati</taxon>
        <taxon>Myxococcota</taxon>
        <taxon>Myxococcia</taxon>
        <taxon>Myxococcales</taxon>
        <taxon>Cystobacterineae</taxon>
        <taxon>Myxococcaceae</taxon>
        <taxon>Pseudomyxococcus</taxon>
    </lineage>
</organism>
<reference evidence="2 3" key="1">
    <citation type="journal article" date="2016" name="PLoS ONE">
        <title>Complete Genome Sequence and Comparative Genomics of a Novel Myxobacterium Myxococcus hansupus.</title>
        <authorList>
            <person name="Sharma G."/>
            <person name="Narwani T."/>
            <person name="Subramanian S."/>
        </authorList>
    </citation>
    <scope>NUCLEOTIDE SEQUENCE [LARGE SCALE GENOMIC DNA]</scope>
    <source>
        <strain evidence="3">mixupus</strain>
    </source>
</reference>
<evidence type="ECO:0000313" key="3">
    <source>
        <dbReference type="Proteomes" id="UP000009026"/>
    </source>
</evidence>
<dbReference type="PATRIC" id="fig|1297742.4.peg.3539"/>
<keyword evidence="3" id="KW-1185">Reference proteome</keyword>
<dbReference type="OrthoDB" id="9762420at2"/>
<gene>
    <name evidence="2" type="ORF">A176_003507</name>
</gene>
<dbReference type="STRING" id="1297742.A176_003507"/>
<dbReference type="Gene3D" id="2.40.50.230">
    <property type="entry name" value="Gp5 N-terminal domain"/>
    <property type="match status" value="1"/>
</dbReference>
<name>A0A0H4WZ17_9BACT</name>
<accession>A0A0H4WZ17</accession>
<evidence type="ECO:0000259" key="1">
    <source>
        <dbReference type="Pfam" id="PF04717"/>
    </source>
</evidence>
<dbReference type="EMBL" id="CP012109">
    <property type="protein sequence ID" value="AKQ66595.1"/>
    <property type="molecule type" value="Genomic_DNA"/>
</dbReference>
<dbReference type="RefSeq" id="WP_002639383.1">
    <property type="nucleotide sequence ID" value="NZ_CP012109.1"/>
</dbReference>
<dbReference type="Pfam" id="PF04717">
    <property type="entry name" value="Phage_base_V"/>
    <property type="match status" value="1"/>
</dbReference>
<dbReference type="SUPFAM" id="SSF69349">
    <property type="entry name" value="Phage fibre proteins"/>
    <property type="match status" value="1"/>
</dbReference>
<feature type="domain" description="Gp5/Type VI secretion system Vgr protein OB-fold" evidence="1">
    <location>
        <begin position="58"/>
        <end position="95"/>
    </location>
</feature>
<dbReference type="AlphaFoldDB" id="A0A0H4WZ17"/>
<dbReference type="eggNOG" id="COG3501">
    <property type="taxonomic scope" value="Bacteria"/>
</dbReference>
<dbReference type="KEGG" id="mym:A176_003507"/>
<protein>
    <recommendedName>
        <fullName evidence="1">Gp5/Type VI secretion system Vgr protein OB-fold domain-containing protein</fullName>
    </recommendedName>
</protein>
<sequence length="211" mass="22270">MSDLVTLMRAIIRAELASLRLGDIGVVTAAFPHAEGDVHNHECNVKLREGGLELRRVPITTPHVGMVSAPRVGDLVLISYVGGDPQRPLVVGRLYSDETQPPEHAEDEWRVASPPGGKTSIAIDKDQSVVITAGETVVTVKQDDTISIVGKQDLSIQVDGNVKLQCTDCTVDASGDIHLGTGGTGVITEGSHKCYFTGAPLKGSKTVKAKG</sequence>
<dbReference type="InterPro" id="IPR037026">
    <property type="entry name" value="Vgr_OB-fold_dom_sf"/>
</dbReference>
<dbReference type="InterPro" id="IPR006531">
    <property type="entry name" value="Gp5/Vgr_OB"/>
</dbReference>
<proteinExistence type="predicted"/>
<dbReference type="SUPFAM" id="SSF69255">
    <property type="entry name" value="gp5 N-terminal domain-like"/>
    <property type="match status" value="1"/>
</dbReference>
<dbReference type="Proteomes" id="UP000009026">
    <property type="component" value="Chromosome"/>
</dbReference>